<evidence type="ECO:0000313" key="2">
    <source>
        <dbReference type="Proteomes" id="UP000729402"/>
    </source>
</evidence>
<name>A0A8J5VX93_ZIZPA</name>
<dbReference type="AlphaFoldDB" id="A0A8J5VX93"/>
<keyword evidence="2" id="KW-1185">Reference proteome</keyword>
<organism evidence="1 2">
    <name type="scientific">Zizania palustris</name>
    <name type="common">Northern wild rice</name>
    <dbReference type="NCBI Taxonomy" id="103762"/>
    <lineage>
        <taxon>Eukaryota</taxon>
        <taxon>Viridiplantae</taxon>
        <taxon>Streptophyta</taxon>
        <taxon>Embryophyta</taxon>
        <taxon>Tracheophyta</taxon>
        <taxon>Spermatophyta</taxon>
        <taxon>Magnoliopsida</taxon>
        <taxon>Liliopsida</taxon>
        <taxon>Poales</taxon>
        <taxon>Poaceae</taxon>
        <taxon>BOP clade</taxon>
        <taxon>Oryzoideae</taxon>
        <taxon>Oryzeae</taxon>
        <taxon>Zizaniinae</taxon>
        <taxon>Zizania</taxon>
    </lineage>
</organism>
<protein>
    <submittedName>
        <fullName evidence="1">Uncharacterized protein</fullName>
    </submittedName>
</protein>
<dbReference type="Proteomes" id="UP000729402">
    <property type="component" value="Unassembled WGS sequence"/>
</dbReference>
<reference evidence="1" key="1">
    <citation type="journal article" date="2021" name="bioRxiv">
        <title>Whole Genome Assembly and Annotation of Northern Wild Rice, Zizania palustris L., Supports a Whole Genome Duplication in the Zizania Genus.</title>
        <authorList>
            <person name="Haas M."/>
            <person name="Kono T."/>
            <person name="Macchietto M."/>
            <person name="Millas R."/>
            <person name="McGilp L."/>
            <person name="Shao M."/>
            <person name="Duquette J."/>
            <person name="Hirsch C.N."/>
            <person name="Kimball J."/>
        </authorList>
    </citation>
    <scope>NUCLEOTIDE SEQUENCE</scope>
    <source>
        <tissue evidence="1">Fresh leaf tissue</tissue>
    </source>
</reference>
<comment type="caution">
    <text evidence="1">The sequence shown here is derived from an EMBL/GenBank/DDBJ whole genome shotgun (WGS) entry which is preliminary data.</text>
</comment>
<reference evidence="1" key="2">
    <citation type="submission" date="2021-02" db="EMBL/GenBank/DDBJ databases">
        <authorList>
            <person name="Kimball J.A."/>
            <person name="Haas M.W."/>
            <person name="Macchietto M."/>
            <person name="Kono T."/>
            <person name="Duquette J."/>
            <person name="Shao M."/>
        </authorList>
    </citation>
    <scope>NUCLEOTIDE SEQUENCE</scope>
    <source>
        <tissue evidence="1">Fresh leaf tissue</tissue>
    </source>
</reference>
<gene>
    <name evidence="1" type="ORF">GUJ93_ZPchr0003g18111</name>
</gene>
<dbReference type="EMBL" id="JAAALK010000286">
    <property type="protein sequence ID" value="KAG8061864.1"/>
    <property type="molecule type" value="Genomic_DNA"/>
</dbReference>
<sequence>MFAAVADAVVGTQDLSGGVGAAGVNGSSFDESGAAAAGDSGSGSAKKVRGAEVVGDLLVEERGGSSTGVWMGRR</sequence>
<evidence type="ECO:0000313" key="1">
    <source>
        <dbReference type="EMBL" id="KAG8061864.1"/>
    </source>
</evidence>
<accession>A0A8J5VX93</accession>
<proteinExistence type="predicted"/>